<feature type="transmembrane region" description="Helical" evidence="1">
    <location>
        <begin position="6"/>
        <end position="30"/>
    </location>
</feature>
<sequence>MHFILYIHILSATAWIGGSLLLFALGILLRDKEAQLQTYEHLGPIYGWFEVFWLVSLWVTGTLLYLHHGFHEVFKYAYDSELSQMMHHKVYLVIVLTMLTFVHLAIAFKTHMISRTKWQQFLSRGSSLGIFFLNLIILWYAIGVRSML</sequence>
<dbReference type="RefSeq" id="WP_345972829.1">
    <property type="nucleotide sequence ID" value="NZ_CP147920.1"/>
</dbReference>
<evidence type="ECO:0000313" key="2">
    <source>
        <dbReference type="EMBL" id="XAU15313.1"/>
    </source>
</evidence>
<evidence type="ECO:0000313" key="3">
    <source>
        <dbReference type="Proteomes" id="UP001447842"/>
    </source>
</evidence>
<protein>
    <recommendedName>
        <fullName evidence="4">Copper resistance protein D domain-containing protein</fullName>
    </recommendedName>
</protein>
<gene>
    <name evidence="2" type="ORF">WCY31_01120</name>
</gene>
<keyword evidence="1" id="KW-1133">Transmembrane helix</keyword>
<keyword evidence="3" id="KW-1185">Reference proteome</keyword>
<reference evidence="2 3" key="1">
    <citation type="submission" date="2024-03" db="EMBL/GenBank/DDBJ databases">
        <title>Sulfurimonas sp. HSL3-1.</title>
        <authorList>
            <person name="Wang S."/>
        </authorList>
    </citation>
    <scope>NUCLEOTIDE SEQUENCE [LARGE SCALE GENOMIC DNA]</scope>
    <source>
        <strain evidence="2 3">HSL3-1</strain>
    </source>
</reference>
<keyword evidence="1" id="KW-0472">Membrane</keyword>
<dbReference type="Proteomes" id="UP001447842">
    <property type="component" value="Chromosome"/>
</dbReference>
<dbReference type="EMBL" id="CP147920">
    <property type="protein sequence ID" value="XAU15313.1"/>
    <property type="molecule type" value="Genomic_DNA"/>
</dbReference>
<evidence type="ECO:0000256" key="1">
    <source>
        <dbReference type="SAM" id="Phobius"/>
    </source>
</evidence>
<feature type="transmembrane region" description="Helical" evidence="1">
    <location>
        <begin position="90"/>
        <end position="109"/>
    </location>
</feature>
<feature type="transmembrane region" description="Helical" evidence="1">
    <location>
        <begin position="51"/>
        <end position="70"/>
    </location>
</feature>
<feature type="transmembrane region" description="Helical" evidence="1">
    <location>
        <begin position="121"/>
        <end position="142"/>
    </location>
</feature>
<evidence type="ECO:0008006" key="4">
    <source>
        <dbReference type="Google" id="ProtNLM"/>
    </source>
</evidence>
<accession>A0ABZ3HB65</accession>
<keyword evidence="1" id="KW-0812">Transmembrane</keyword>
<organism evidence="2 3">
    <name type="scientific">Sulfurimonas diazotrophicus</name>
    <dbReference type="NCBI Taxonomy" id="3131939"/>
    <lineage>
        <taxon>Bacteria</taxon>
        <taxon>Pseudomonadati</taxon>
        <taxon>Campylobacterota</taxon>
        <taxon>Epsilonproteobacteria</taxon>
        <taxon>Campylobacterales</taxon>
        <taxon>Sulfurimonadaceae</taxon>
        <taxon>Sulfurimonas</taxon>
    </lineage>
</organism>
<proteinExistence type="predicted"/>
<name>A0ABZ3HB65_9BACT</name>